<dbReference type="OrthoDB" id="7789720at2759"/>
<evidence type="ECO:0000313" key="1">
    <source>
        <dbReference type="EMBL" id="GFQ84154.1"/>
    </source>
</evidence>
<evidence type="ECO:0000313" key="2">
    <source>
        <dbReference type="Proteomes" id="UP000887116"/>
    </source>
</evidence>
<proteinExistence type="predicted"/>
<sequence>MLTEAALNCTAIQIRLLYARVLTTCFPAREETLWDNHKDPMTGDILHRHRTRLNDLTITFRDTLCNEALVAIEDICIVIANLPRSHFGMHSPNRSRCTLMNNEMNRELPYNTVEMADIISHNVPLLTEEQRIIYDRIMLTVLAGQGGFVFLDAPGETGKTFLISLILA</sequence>
<gene>
    <name evidence="1" type="primary">EVAR_81959_1</name>
    <name evidence="1" type="ORF">TNCT_248951</name>
</gene>
<keyword evidence="1" id="KW-0547">Nucleotide-binding</keyword>
<dbReference type="PANTHER" id="PTHR10492:SF57">
    <property type="entry name" value="ATP-DEPENDENT DNA HELICASE"/>
    <property type="match status" value="1"/>
</dbReference>
<dbReference type="GO" id="GO:0004386">
    <property type="term" value="F:helicase activity"/>
    <property type="evidence" value="ECO:0007669"/>
    <property type="project" value="UniProtKB-KW"/>
</dbReference>
<keyword evidence="1" id="KW-0347">Helicase</keyword>
<protein>
    <submittedName>
        <fullName evidence="1">ATP-dependent DNA helicase</fullName>
    </submittedName>
</protein>
<keyword evidence="1" id="KW-0067">ATP-binding</keyword>
<dbReference type="PANTHER" id="PTHR10492">
    <property type="match status" value="1"/>
</dbReference>
<name>A0A8X6KT58_TRICU</name>
<keyword evidence="2" id="KW-1185">Reference proteome</keyword>
<dbReference type="AlphaFoldDB" id="A0A8X6KT58"/>
<dbReference type="Proteomes" id="UP000887116">
    <property type="component" value="Unassembled WGS sequence"/>
</dbReference>
<organism evidence="1 2">
    <name type="scientific">Trichonephila clavata</name>
    <name type="common">Joro spider</name>
    <name type="synonym">Nephila clavata</name>
    <dbReference type="NCBI Taxonomy" id="2740835"/>
    <lineage>
        <taxon>Eukaryota</taxon>
        <taxon>Metazoa</taxon>
        <taxon>Ecdysozoa</taxon>
        <taxon>Arthropoda</taxon>
        <taxon>Chelicerata</taxon>
        <taxon>Arachnida</taxon>
        <taxon>Araneae</taxon>
        <taxon>Araneomorphae</taxon>
        <taxon>Entelegynae</taxon>
        <taxon>Araneoidea</taxon>
        <taxon>Nephilidae</taxon>
        <taxon>Trichonephila</taxon>
    </lineage>
</organism>
<comment type="caution">
    <text evidence="1">The sequence shown here is derived from an EMBL/GenBank/DDBJ whole genome shotgun (WGS) entry which is preliminary data.</text>
</comment>
<reference evidence="1" key="1">
    <citation type="submission" date="2020-07" db="EMBL/GenBank/DDBJ databases">
        <title>Multicomponent nature underlies the extraordinary mechanical properties of spider dragline silk.</title>
        <authorList>
            <person name="Kono N."/>
            <person name="Nakamura H."/>
            <person name="Mori M."/>
            <person name="Yoshida Y."/>
            <person name="Ohtoshi R."/>
            <person name="Malay A.D."/>
            <person name="Moran D.A.P."/>
            <person name="Tomita M."/>
            <person name="Numata K."/>
            <person name="Arakawa K."/>
        </authorList>
    </citation>
    <scope>NUCLEOTIDE SEQUENCE</scope>
</reference>
<accession>A0A8X6KT58</accession>
<dbReference type="EMBL" id="BMAO01002897">
    <property type="protein sequence ID" value="GFQ84154.1"/>
    <property type="molecule type" value="Genomic_DNA"/>
</dbReference>
<keyword evidence="1" id="KW-0378">Hydrolase</keyword>